<evidence type="ECO:0000256" key="1">
    <source>
        <dbReference type="SAM" id="Phobius"/>
    </source>
</evidence>
<feature type="transmembrane region" description="Helical" evidence="1">
    <location>
        <begin position="12"/>
        <end position="30"/>
    </location>
</feature>
<dbReference type="EMBL" id="LO017727">
    <property type="protein sequence ID" value="CRH07732.1"/>
    <property type="molecule type" value="Genomic_DNA"/>
</dbReference>
<protein>
    <submittedName>
        <fullName evidence="2">Uncharacterized protein</fullName>
    </submittedName>
</protein>
<dbReference type="AlphaFoldDB" id="A0A1S7LL97"/>
<organism evidence="2">
    <name type="scientific">Magnetococcus massalia (strain MO-1)</name>
    <dbReference type="NCBI Taxonomy" id="451514"/>
    <lineage>
        <taxon>Bacteria</taxon>
        <taxon>Pseudomonadati</taxon>
        <taxon>Pseudomonadota</taxon>
        <taxon>Magnetococcia</taxon>
        <taxon>Magnetococcales</taxon>
        <taxon>Magnetococcaceae</taxon>
        <taxon>Magnetococcus</taxon>
    </lineage>
</organism>
<keyword evidence="1" id="KW-0812">Transmembrane</keyword>
<keyword evidence="1" id="KW-0472">Membrane</keyword>
<proteinExistence type="predicted"/>
<keyword evidence="1" id="KW-1133">Transmembrane helix</keyword>
<reference evidence="2" key="1">
    <citation type="submission" date="2015-04" db="EMBL/GenBank/DDBJ databases">
        <authorList>
            <person name="Syromyatnikov M.Y."/>
            <person name="Popov V.N."/>
        </authorList>
    </citation>
    <scope>NUCLEOTIDE SEQUENCE</scope>
    <source>
        <strain evidence="2">MO-1</strain>
    </source>
</reference>
<accession>A0A1S7LL97</accession>
<gene>
    <name evidence="2" type="ORF">MAGMO_3598</name>
</gene>
<feature type="transmembrane region" description="Helical" evidence="1">
    <location>
        <begin position="36"/>
        <end position="54"/>
    </location>
</feature>
<evidence type="ECO:0000313" key="2">
    <source>
        <dbReference type="EMBL" id="CRH07732.1"/>
    </source>
</evidence>
<sequence>MEILNDPQTATWVIAIISLIAILVGGLKIIGNGITLLLWLLLVVAGVAGLDYAFKGEGGKAITAELPQSVQQALSEGEHLSQQALRSMCQKLDQQR</sequence>
<name>A0A1S7LL97_MAGMO</name>